<dbReference type="FunCoup" id="Q6CRJ5">
    <property type="interactions" value="117"/>
</dbReference>
<feature type="region of interest" description="Disordered" evidence="1">
    <location>
        <begin position="101"/>
        <end position="120"/>
    </location>
</feature>
<dbReference type="OMA" id="LIESKWH"/>
<keyword evidence="4" id="KW-1185">Reference proteome</keyword>
<evidence type="ECO:0000256" key="1">
    <source>
        <dbReference type="SAM" id="MobiDB-lite"/>
    </source>
</evidence>
<dbReference type="HOGENOM" id="CLU_1094445_0_0_1"/>
<dbReference type="STRING" id="284590.Q6CRJ5"/>
<dbReference type="AlphaFoldDB" id="Q6CRJ5"/>
<name>Q6CRJ5_KLULA</name>
<feature type="region of interest" description="Disordered" evidence="1">
    <location>
        <begin position="65"/>
        <end position="86"/>
    </location>
</feature>
<keyword evidence="2" id="KW-0472">Membrane</keyword>
<organism evidence="3 4">
    <name type="scientific">Kluyveromyces lactis (strain ATCC 8585 / CBS 2359 / DSM 70799 / NBRC 1267 / NRRL Y-1140 / WM37)</name>
    <name type="common">Yeast</name>
    <name type="synonym">Candida sphaerica</name>
    <dbReference type="NCBI Taxonomy" id="284590"/>
    <lineage>
        <taxon>Eukaryota</taxon>
        <taxon>Fungi</taxon>
        <taxon>Dikarya</taxon>
        <taxon>Ascomycota</taxon>
        <taxon>Saccharomycotina</taxon>
        <taxon>Saccharomycetes</taxon>
        <taxon>Saccharomycetales</taxon>
        <taxon>Saccharomycetaceae</taxon>
        <taxon>Kluyveromyces</taxon>
    </lineage>
</organism>
<protein>
    <submittedName>
        <fullName evidence="3">KLLA0D08558p</fullName>
    </submittedName>
</protein>
<feature type="compositionally biased region" description="Polar residues" evidence="1">
    <location>
        <begin position="101"/>
        <end position="117"/>
    </location>
</feature>
<evidence type="ECO:0000256" key="2">
    <source>
        <dbReference type="SAM" id="Phobius"/>
    </source>
</evidence>
<keyword evidence="2" id="KW-0812">Transmembrane</keyword>
<accession>Q6CRJ5</accession>
<dbReference type="EMBL" id="CR382124">
    <property type="protein sequence ID" value="CAH00540.1"/>
    <property type="molecule type" value="Genomic_DNA"/>
</dbReference>
<sequence>MSSMPEFLNLRSPQRKISDSRIKRINKMFDAKIKDEVSVVSNNSTSVLQDICGPLNISEEEDTVKYKSSSNVTTPGSVSSSETFDDEVNPQFMPKLRSKQSIVQLSQHNTPKKSNTFPKRRQLKEKLGDPLPLPYLDPQQKMEVGRDLESRWNTIISNAKVRQTKAEPVNKAKRVLEAPSFESQRKISRKVFQSSEITTLESQLKDTSAKLDRLIDILQDKETLIGKSMTYEPVIWLSCIIILVLCNVWVYHYL</sequence>
<proteinExistence type="predicted"/>
<evidence type="ECO:0000313" key="4">
    <source>
        <dbReference type="Proteomes" id="UP000000598"/>
    </source>
</evidence>
<evidence type="ECO:0000313" key="3">
    <source>
        <dbReference type="EMBL" id="CAH00540.1"/>
    </source>
</evidence>
<dbReference type="PaxDb" id="284590-Q6CRJ5"/>
<reference evidence="3 4" key="1">
    <citation type="journal article" date="2004" name="Nature">
        <title>Genome evolution in yeasts.</title>
        <authorList>
            <consortium name="Genolevures"/>
            <person name="Dujon B."/>
            <person name="Sherman D."/>
            <person name="Fischer G."/>
            <person name="Durrens P."/>
            <person name="Casaregola S."/>
            <person name="Lafontaine I."/>
            <person name="de Montigny J."/>
            <person name="Marck C."/>
            <person name="Neuveglise C."/>
            <person name="Talla E."/>
            <person name="Goffard N."/>
            <person name="Frangeul L."/>
            <person name="Aigle M."/>
            <person name="Anthouard V."/>
            <person name="Babour A."/>
            <person name="Barbe V."/>
            <person name="Barnay S."/>
            <person name="Blanchin S."/>
            <person name="Beckerich J.M."/>
            <person name="Beyne E."/>
            <person name="Bleykasten C."/>
            <person name="Boisrame A."/>
            <person name="Boyer J."/>
            <person name="Cattolico L."/>
            <person name="Confanioleri F."/>
            <person name="de Daruvar A."/>
            <person name="Despons L."/>
            <person name="Fabre E."/>
            <person name="Fairhead C."/>
            <person name="Ferry-Dumazet H."/>
            <person name="Groppi A."/>
            <person name="Hantraye F."/>
            <person name="Hennequin C."/>
            <person name="Jauniaux N."/>
            <person name="Joyet P."/>
            <person name="Kachouri R."/>
            <person name="Kerrest A."/>
            <person name="Koszul R."/>
            <person name="Lemaire M."/>
            <person name="Lesur I."/>
            <person name="Ma L."/>
            <person name="Muller H."/>
            <person name="Nicaud J.M."/>
            <person name="Nikolski M."/>
            <person name="Oztas S."/>
            <person name="Ozier-Kalogeropoulos O."/>
            <person name="Pellenz S."/>
            <person name="Potier S."/>
            <person name="Richard G.F."/>
            <person name="Straub M.L."/>
            <person name="Suleau A."/>
            <person name="Swennene D."/>
            <person name="Tekaia F."/>
            <person name="Wesolowski-Louvel M."/>
            <person name="Westhof E."/>
            <person name="Wirth B."/>
            <person name="Zeniou-Meyer M."/>
            <person name="Zivanovic I."/>
            <person name="Bolotin-Fukuhara M."/>
            <person name="Thierry A."/>
            <person name="Bouchier C."/>
            <person name="Caudron B."/>
            <person name="Scarpelli C."/>
            <person name="Gaillardin C."/>
            <person name="Weissenbach J."/>
            <person name="Wincker P."/>
            <person name="Souciet J.L."/>
        </authorList>
    </citation>
    <scope>NUCLEOTIDE SEQUENCE [LARGE SCALE GENOMIC DNA]</scope>
    <source>
        <strain evidence="4">ATCC 8585 / CBS 2359 / DSM 70799 / NBRC 1267 / NRRL Y-1140 / WM37</strain>
    </source>
</reference>
<feature type="compositionally biased region" description="Polar residues" evidence="1">
    <location>
        <begin position="66"/>
        <end position="82"/>
    </location>
</feature>
<keyword evidence="2" id="KW-1133">Transmembrane helix</keyword>
<dbReference type="KEGG" id="kla:KLLA0_D08558g"/>
<feature type="transmembrane region" description="Helical" evidence="2">
    <location>
        <begin position="234"/>
        <end position="252"/>
    </location>
</feature>
<dbReference type="InParanoid" id="Q6CRJ5"/>
<dbReference type="Proteomes" id="UP000000598">
    <property type="component" value="Chromosome D"/>
</dbReference>
<gene>
    <name evidence="3" type="ORF">KLLA0_D08558g</name>
</gene>